<evidence type="ECO:0000313" key="5">
    <source>
        <dbReference type="Proteomes" id="UP001147747"/>
    </source>
</evidence>
<evidence type="ECO:0000256" key="1">
    <source>
        <dbReference type="PROSITE-ProRule" id="PRU00723"/>
    </source>
</evidence>
<dbReference type="Proteomes" id="UP001147747">
    <property type="component" value="Unassembled WGS sequence"/>
</dbReference>
<dbReference type="EMBL" id="JAPZBU010000008">
    <property type="protein sequence ID" value="KAJ5391382.1"/>
    <property type="molecule type" value="Genomic_DNA"/>
</dbReference>
<evidence type="ECO:0000259" key="3">
    <source>
        <dbReference type="PROSITE" id="PS50103"/>
    </source>
</evidence>
<dbReference type="InterPro" id="IPR000571">
    <property type="entry name" value="Znf_CCCH"/>
</dbReference>
<proteinExistence type="predicted"/>
<dbReference type="RefSeq" id="XP_056487060.1">
    <property type="nucleotide sequence ID" value="XM_056631509.1"/>
</dbReference>
<keyword evidence="5" id="KW-1185">Reference proteome</keyword>
<reference evidence="4" key="1">
    <citation type="submission" date="2022-12" db="EMBL/GenBank/DDBJ databases">
        <authorList>
            <person name="Petersen C."/>
        </authorList>
    </citation>
    <scope>NUCLEOTIDE SEQUENCE</scope>
    <source>
        <strain evidence="4">IBT 29677</strain>
    </source>
</reference>
<reference evidence="4" key="2">
    <citation type="journal article" date="2023" name="IMA Fungus">
        <title>Comparative genomic study of the Penicillium genus elucidates a diverse pangenome and 15 lateral gene transfer events.</title>
        <authorList>
            <person name="Petersen C."/>
            <person name="Sorensen T."/>
            <person name="Nielsen M.R."/>
            <person name="Sondergaard T.E."/>
            <person name="Sorensen J.L."/>
            <person name="Fitzpatrick D.A."/>
            <person name="Frisvad J.C."/>
            <person name="Nielsen K.L."/>
        </authorList>
    </citation>
    <scope>NUCLEOTIDE SEQUENCE</scope>
    <source>
        <strain evidence="4">IBT 29677</strain>
    </source>
</reference>
<dbReference type="OrthoDB" id="5355510at2759"/>
<feature type="region of interest" description="Disordered" evidence="2">
    <location>
        <begin position="234"/>
        <end position="381"/>
    </location>
</feature>
<organism evidence="4 5">
    <name type="scientific">Penicillium cosmopolitanum</name>
    <dbReference type="NCBI Taxonomy" id="1131564"/>
    <lineage>
        <taxon>Eukaryota</taxon>
        <taxon>Fungi</taxon>
        <taxon>Dikarya</taxon>
        <taxon>Ascomycota</taxon>
        <taxon>Pezizomycotina</taxon>
        <taxon>Eurotiomycetes</taxon>
        <taxon>Eurotiomycetidae</taxon>
        <taxon>Eurotiales</taxon>
        <taxon>Aspergillaceae</taxon>
        <taxon>Penicillium</taxon>
    </lineage>
</organism>
<feature type="zinc finger region" description="C3H1-type" evidence="1">
    <location>
        <begin position="147"/>
        <end position="176"/>
    </location>
</feature>
<feature type="region of interest" description="Disordered" evidence="2">
    <location>
        <begin position="499"/>
        <end position="543"/>
    </location>
</feature>
<feature type="domain" description="C3H1-type" evidence="3">
    <location>
        <begin position="147"/>
        <end position="176"/>
    </location>
</feature>
<keyword evidence="1" id="KW-0862">Zinc</keyword>
<feature type="compositionally biased region" description="Basic and acidic residues" evidence="2">
    <location>
        <begin position="529"/>
        <end position="543"/>
    </location>
</feature>
<feature type="compositionally biased region" description="Polar residues" evidence="2">
    <location>
        <begin position="298"/>
        <end position="316"/>
    </location>
</feature>
<dbReference type="PROSITE" id="PS50103">
    <property type="entry name" value="ZF_C3H1"/>
    <property type="match status" value="1"/>
</dbReference>
<feature type="compositionally biased region" description="Polar residues" evidence="2">
    <location>
        <begin position="350"/>
        <end position="376"/>
    </location>
</feature>
<sequence length="543" mass="58613">MSAPPPLFFCSRPDGTLTPLMPLDEMPLGMVFRGVSRVISPSETQGMTSCGVAPKRAECWAIESLGQDQPVKDPEINQKIRKMLVDVLKLENIPATLRQDVSALITKGIETLDVTTPAAKSMAVVPAPLIQAYLSTGVVNHQKPQGSKKKEFCSYWIRHGECDYQQQGCLFRHAMPTEPEALEKLGLRDIPRWYREKYGLSSVLQQGGPRLQHPFITMDALPATQKAIQYADNSEGTQSTHAALNHHGHPHHTQSPSYQYPRGGQLGRGSKPLRGGYSGSGMQGRGRGGHPNGLYYKNGQSTWNPQATPHSPTQPAIGSFRVGNAPTAPRSRPESTFAQVAARAGGLATPETSPSAGSSKCTNNSSGSTANISQSDHGVGNRSQIHKVIHESIMNPEEPVGSLAHGMGQLDCFGLPPVTKTEEDFRRGHRRLFAPGYGNDGADSWCDIVDDFVDVFEDPAFAEIEAIKQLVSPDAARPESSLLSTLVAESEPLENKQALANWGPIGVKAKQPESSKTSAPPAANMAEISKLKETLGETEEHLA</sequence>
<name>A0A9W9VXV5_9EURO</name>
<keyword evidence="1" id="KW-0863">Zinc-finger</keyword>
<keyword evidence="1" id="KW-0479">Metal-binding</keyword>
<comment type="caution">
    <text evidence="4">The sequence shown here is derived from an EMBL/GenBank/DDBJ whole genome shotgun (WGS) entry which is preliminary data.</text>
</comment>
<dbReference type="GeneID" id="81370489"/>
<feature type="compositionally biased region" description="Gly residues" evidence="2">
    <location>
        <begin position="276"/>
        <end position="291"/>
    </location>
</feature>
<evidence type="ECO:0000313" key="4">
    <source>
        <dbReference type="EMBL" id="KAJ5391382.1"/>
    </source>
</evidence>
<accession>A0A9W9VXV5</accession>
<dbReference type="AlphaFoldDB" id="A0A9W9VXV5"/>
<dbReference type="GO" id="GO:0008270">
    <property type="term" value="F:zinc ion binding"/>
    <property type="evidence" value="ECO:0007669"/>
    <property type="project" value="UniProtKB-KW"/>
</dbReference>
<protein>
    <recommendedName>
        <fullName evidence="3">C3H1-type domain-containing protein</fullName>
    </recommendedName>
</protein>
<evidence type="ECO:0000256" key="2">
    <source>
        <dbReference type="SAM" id="MobiDB-lite"/>
    </source>
</evidence>
<gene>
    <name evidence="4" type="ORF">N7509_006872</name>
</gene>